<dbReference type="InterPro" id="IPR009072">
    <property type="entry name" value="Histone-fold"/>
</dbReference>
<dbReference type="Pfam" id="PF00808">
    <property type="entry name" value="CBFD_NFYB_HMF"/>
    <property type="match status" value="1"/>
</dbReference>
<evidence type="ECO:0000256" key="1">
    <source>
        <dbReference type="ARBA" id="ARBA00004123"/>
    </source>
</evidence>
<feature type="compositionally biased region" description="Basic and acidic residues" evidence="3">
    <location>
        <begin position="136"/>
        <end position="147"/>
    </location>
</feature>
<evidence type="ECO:0000256" key="2">
    <source>
        <dbReference type="ARBA" id="ARBA00023242"/>
    </source>
</evidence>
<keyword evidence="2" id="KW-0539">Nucleus</keyword>
<organism evidence="5 6">
    <name type="scientific">Neonectria punicea</name>
    <dbReference type="NCBI Taxonomy" id="979145"/>
    <lineage>
        <taxon>Eukaryota</taxon>
        <taxon>Fungi</taxon>
        <taxon>Dikarya</taxon>
        <taxon>Ascomycota</taxon>
        <taxon>Pezizomycotina</taxon>
        <taxon>Sordariomycetes</taxon>
        <taxon>Hypocreomycetidae</taxon>
        <taxon>Hypocreales</taxon>
        <taxon>Nectriaceae</taxon>
        <taxon>Neonectria</taxon>
    </lineage>
</organism>
<dbReference type="SUPFAM" id="SSF47113">
    <property type="entry name" value="Histone-fold"/>
    <property type="match status" value="1"/>
</dbReference>
<dbReference type="InterPro" id="IPR050568">
    <property type="entry name" value="Transcr_DNA_Rep_Reg"/>
</dbReference>
<comment type="caution">
    <text evidence="5">The sequence shown here is derived from an EMBL/GenBank/DDBJ whole genome shotgun (WGS) entry which is preliminary data.</text>
</comment>
<dbReference type="Proteomes" id="UP001498476">
    <property type="component" value="Unassembled WGS sequence"/>
</dbReference>
<dbReference type="Gene3D" id="1.10.20.10">
    <property type="entry name" value="Histone, subunit A"/>
    <property type="match status" value="1"/>
</dbReference>
<protein>
    <recommendedName>
        <fullName evidence="4">Transcription factor CBF/NF-Y/archaeal histone domain-containing protein</fullName>
    </recommendedName>
</protein>
<reference evidence="5 6" key="1">
    <citation type="journal article" date="2025" name="Microbiol. Resour. Announc.">
        <title>Draft genome sequences for Neonectria magnoliae and Neonectria punicea, canker pathogens of Liriodendron tulipifera and Acer saccharum in West Virginia.</title>
        <authorList>
            <person name="Petronek H.M."/>
            <person name="Kasson M.T."/>
            <person name="Metheny A.M."/>
            <person name="Stauder C.M."/>
            <person name="Lovett B."/>
            <person name="Lynch S.C."/>
            <person name="Garnas J.R."/>
            <person name="Kasson L.R."/>
            <person name="Stajich J.E."/>
        </authorList>
    </citation>
    <scope>NUCLEOTIDE SEQUENCE [LARGE SCALE GENOMIC DNA]</scope>
    <source>
        <strain evidence="5 6">NRRL 64653</strain>
    </source>
</reference>
<sequence length="206" mass="22205">MPYNTTAIPPRKEPTGQTQLPLSRVKKIISQDPEIGICSNNAAFVITLAAEMFVQHLADESHTQAKLERKPRRNIQYKDVGELTPPASPHSPSTVLIPPANAVSHQDNLEFLEDIVPKTVPYKKIKAAASATQARLRGEKSADDRPSTAKAPTTNGSGKSIVNGNVGPFGVSARAEERQDDPSMQLELEMRQAAGSNRDGDVAMTG</sequence>
<dbReference type="PANTHER" id="PTHR10252:SF54">
    <property type="entry name" value="CHROMATIN ACCESSIBILITY COMPLEX PROTEIN 1"/>
    <property type="match status" value="1"/>
</dbReference>
<name>A0ABR1GVY2_9HYPO</name>
<evidence type="ECO:0000259" key="4">
    <source>
        <dbReference type="Pfam" id="PF00808"/>
    </source>
</evidence>
<gene>
    <name evidence="5" type="ORF">QQX98_008260</name>
</gene>
<dbReference type="PANTHER" id="PTHR10252">
    <property type="entry name" value="HISTONE-LIKE TRANSCRIPTION FACTOR CCAAT-RELATED"/>
    <property type="match status" value="1"/>
</dbReference>
<proteinExistence type="predicted"/>
<dbReference type="CDD" id="cd23645">
    <property type="entry name" value="HFD_Dpb3-like"/>
    <property type="match status" value="1"/>
</dbReference>
<feature type="compositionally biased region" description="Polar residues" evidence="3">
    <location>
        <begin position="150"/>
        <end position="163"/>
    </location>
</feature>
<evidence type="ECO:0000256" key="3">
    <source>
        <dbReference type="SAM" id="MobiDB-lite"/>
    </source>
</evidence>
<feature type="region of interest" description="Disordered" evidence="3">
    <location>
        <begin position="131"/>
        <end position="206"/>
    </location>
</feature>
<dbReference type="InterPro" id="IPR003958">
    <property type="entry name" value="CBFA_NFYB_domain"/>
</dbReference>
<feature type="domain" description="Transcription factor CBF/NF-Y/archaeal histone" evidence="4">
    <location>
        <begin position="19"/>
        <end position="80"/>
    </location>
</feature>
<evidence type="ECO:0000313" key="6">
    <source>
        <dbReference type="Proteomes" id="UP001498476"/>
    </source>
</evidence>
<accession>A0ABR1GVY2</accession>
<comment type="subcellular location">
    <subcellularLocation>
        <location evidence="1">Nucleus</location>
    </subcellularLocation>
</comment>
<evidence type="ECO:0000313" key="5">
    <source>
        <dbReference type="EMBL" id="KAK7409540.1"/>
    </source>
</evidence>
<keyword evidence="6" id="KW-1185">Reference proteome</keyword>
<dbReference type="EMBL" id="JAZAVJ010000147">
    <property type="protein sequence ID" value="KAK7409540.1"/>
    <property type="molecule type" value="Genomic_DNA"/>
</dbReference>